<dbReference type="InterPro" id="IPR036390">
    <property type="entry name" value="WH_DNA-bd_sf"/>
</dbReference>
<dbReference type="PROSITE" id="PS50995">
    <property type="entry name" value="HTH_MARR_2"/>
    <property type="match status" value="1"/>
</dbReference>
<feature type="domain" description="HTH marR-type" evidence="4">
    <location>
        <begin position="12"/>
        <end position="144"/>
    </location>
</feature>
<dbReference type="Pfam" id="PF12802">
    <property type="entry name" value="MarR_2"/>
    <property type="match status" value="1"/>
</dbReference>
<dbReference type="InterPro" id="IPR036388">
    <property type="entry name" value="WH-like_DNA-bd_sf"/>
</dbReference>
<evidence type="ECO:0000313" key="5">
    <source>
        <dbReference type="EMBL" id="MDA5194054.1"/>
    </source>
</evidence>
<evidence type="ECO:0000256" key="2">
    <source>
        <dbReference type="ARBA" id="ARBA00023125"/>
    </source>
</evidence>
<evidence type="ECO:0000256" key="3">
    <source>
        <dbReference type="ARBA" id="ARBA00023163"/>
    </source>
</evidence>
<dbReference type="InterPro" id="IPR000835">
    <property type="entry name" value="HTH_MarR-typ"/>
</dbReference>
<dbReference type="SMART" id="SM00347">
    <property type="entry name" value="HTH_MARR"/>
    <property type="match status" value="1"/>
</dbReference>
<dbReference type="RefSeq" id="WP_274943760.1">
    <property type="nucleotide sequence ID" value="NZ_JANWOI010000003.1"/>
</dbReference>
<comment type="caution">
    <text evidence="5">The sequence shown here is derived from an EMBL/GenBank/DDBJ whole genome shotgun (WGS) entry which is preliminary data.</text>
</comment>
<sequence>MTGWGMTSETTENNFGFLFADTARLMRKQFAQRARNVNLTGAQWRVLAYLSRMPGVKQATLADLLEVEPITLTRLLDRMEATGLVRRDIDPHDRRVRNIYATEKATPLMEELRAISLRFQADIFDGIPEAELQAAMATIARIRTKMLDVSTDCDP</sequence>
<protein>
    <submittedName>
        <fullName evidence="5">MarR family transcriptional regulator</fullName>
    </submittedName>
</protein>
<gene>
    <name evidence="5" type="ORF">NYP16_08840</name>
</gene>
<organism evidence="5 6">
    <name type="scientific">Govanella unica</name>
    <dbReference type="NCBI Taxonomy" id="2975056"/>
    <lineage>
        <taxon>Bacteria</taxon>
        <taxon>Pseudomonadati</taxon>
        <taxon>Pseudomonadota</taxon>
        <taxon>Alphaproteobacteria</taxon>
        <taxon>Emcibacterales</taxon>
        <taxon>Govanellaceae</taxon>
        <taxon>Govanella</taxon>
    </lineage>
</organism>
<dbReference type="PROSITE" id="PS01117">
    <property type="entry name" value="HTH_MARR_1"/>
    <property type="match status" value="1"/>
</dbReference>
<proteinExistence type="predicted"/>
<dbReference type="Gene3D" id="1.10.10.10">
    <property type="entry name" value="Winged helix-like DNA-binding domain superfamily/Winged helix DNA-binding domain"/>
    <property type="match status" value="1"/>
</dbReference>
<dbReference type="GO" id="GO:0003677">
    <property type="term" value="F:DNA binding"/>
    <property type="evidence" value="ECO:0007669"/>
    <property type="project" value="UniProtKB-KW"/>
</dbReference>
<dbReference type="AlphaFoldDB" id="A0A9X3TYG0"/>
<dbReference type="Proteomes" id="UP001141619">
    <property type="component" value="Unassembled WGS sequence"/>
</dbReference>
<dbReference type="EMBL" id="JANWOI010000003">
    <property type="protein sequence ID" value="MDA5194054.1"/>
    <property type="molecule type" value="Genomic_DNA"/>
</dbReference>
<dbReference type="SUPFAM" id="SSF46785">
    <property type="entry name" value="Winged helix' DNA-binding domain"/>
    <property type="match status" value="1"/>
</dbReference>
<dbReference type="InterPro" id="IPR023187">
    <property type="entry name" value="Tscrpt_reg_MarR-type_CS"/>
</dbReference>
<dbReference type="PRINTS" id="PR00598">
    <property type="entry name" value="HTHMARR"/>
</dbReference>
<dbReference type="GO" id="GO:0003700">
    <property type="term" value="F:DNA-binding transcription factor activity"/>
    <property type="evidence" value="ECO:0007669"/>
    <property type="project" value="InterPro"/>
</dbReference>
<evidence type="ECO:0000256" key="1">
    <source>
        <dbReference type="ARBA" id="ARBA00023015"/>
    </source>
</evidence>
<dbReference type="PANTHER" id="PTHR42756">
    <property type="entry name" value="TRANSCRIPTIONAL REGULATOR, MARR"/>
    <property type="match status" value="1"/>
</dbReference>
<keyword evidence="2" id="KW-0238">DNA-binding</keyword>
<keyword evidence="3" id="KW-0804">Transcription</keyword>
<keyword evidence="1" id="KW-0805">Transcription regulation</keyword>
<dbReference type="PANTHER" id="PTHR42756:SF1">
    <property type="entry name" value="TRANSCRIPTIONAL REPRESSOR OF EMRAB OPERON"/>
    <property type="match status" value="1"/>
</dbReference>
<reference evidence="5" key="1">
    <citation type="submission" date="2022-08" db="EMBL/GenBank/DDBJ databases">
        <authorList>
            <person name="Vandamme P."/>
            <person name="Hettiarachchi A."/>
            <person name="Peeters C."/>
            <person name="Cnockaert M."/>
            <person name="Carlier A."/>
        </authorList>
    </citation>
    <scope>NUCLEOTIDE SEQUENCE</scope>
    <source>
        <strain evidence="5">LMG 31809</strain>
    </source>
</reference>
<evidence type="ECO:0000259" key="4">
    <source>
        <dbReference type="PROSITE" id="PS50995"/>
    </source>
</evidence>
<name>A0A9X3TYG0_9PROT</name>
<accession>A0A9X3TYG0</accession>
<reference evidence="5" key="2">
    <citation type="journal article" date="2023" name="Syst. Appl. Microbiol.">
        <title>Govania unica gen. nov., sp. nov., a rare biosphere bacterium that represents a novel family in the class Alphaproteobacteria.</title>
        <authorList>
            <person name="Vandamme P."/>
            <person name="Peeters C."/>
            <person name="Hettiarachchi A."/>
            <person name="Cnockaert M."/>
            <person name="Carlier A."/>
        </authorList>
    </citation>
    <scope>NUCLEOTIDE SEQUENCE</scope>
    <source>
        <strain evidence="5">LMG 31809</strain>
    </source>
</reference>
<keyword evidence="6" id="KW-1185">Reference proteome</keyword>
<evidence type="ECO:0000313" key="6">
    <source>
        <dbReference type="Proteomes" id="UP001141619"/>
    </source>
</evidence>